<proteinExistence type="predicted"/>
<dbReference type="AlphaFoldDB" id="A0A2I1JW59"/>
<organism evidence="2 3">
    <name type="scientific">Falseniella ignava</name>
    <dbReference type="NCBI Taxonomy" id="137730"/>
    <lineage>
        <taxon>Bacteria</taxon>
        <taxon>Bacillati</taxon>
        <taxon>Bacillota</taxon>
        <taxon>Bacilli</taxon>
        <taxon>Lactobacillales</taxon>
        <taxon>Aerococcaceae</taxon>
        <taxon>Falseniella</taxon>
    </lineage>
</organism>
<dbReference type="Proteomes" id="UP000234384">
    <property type="component" value="Unassembled WGS sequence"/>
</dbReference>
<comment type="caution">
    <text evidence="2">The sequence shown here is derived from an EMBL/GenBank/DDBJ whole genome shotgun (WGS) entry which is preliminary data.</text>
</comment>
<name>A0A2I1JW59_9LACT</name>
<dbReference type="OrthoDB" id="1652943at2"/>
<dbReference type="RefSeq" id="WP_101954701.1">
    <property type="nucleotide sequence ID" value="NZ_PKHE01000025.1"/>
</dbReference>
<dbReference type="InterPro" id="IPR012337">
    <property type="entry name" value="RNaseH-like_sf"/>
</dbReference>
<evidence type="ECO:0000313" key="2">
    <source>
        <dbReference type="EMBL" id="PKY87542.1"/>
    </source>
</evidence>
<dbReference type="GO" id="GO:0015074">
    <property type="term" value="P:DNA integration"/>
    <property type="evidence" value="ECO:0007669"/>
    <property type="project" value="InterPro"/>
</dbReference>
<dbReference type="Pfam" id="PF13333">
    <property type="entry name" value="rve_2"/>
    <property type="match status" value="1"/>
</dbReference>
<evidence type="ECO:0000313" key="3">
    <source>
        <dbReference type="Proteomes" id="UP000234384"/>
    </source>
</evidence>
<evidence type="ECO:0000259" key="1">
    <source>
        <dbReference type="Pfam" id="PF13333"/>
    </source>
</evidence>
<dbReference type="SUPFAM" id="SSF53098">
    <property type="entry name" value="Ribonuclease H-like"/>
    <property type="match status" value="1"/>
</dbReference>
<gene>
    <name evidence="2" type="ORF">CYJ57_07195</name>
</gene>
<dbReference type="EMBL" id="PKHE01000025">
    <property type="protein sequence ID" value="PKY87542.1"/>
    <property type="molecule type" value="Genomic_DNA"/>
</dbReference>
<accession>A0A2I1JW59</accession>
<protein>
    <recommendedName>
        <fullName evidence="1">Integrase catalytic domain-containing protein</fullName>
    </recommendedName>
</protein>
<dbReference type="InterPro" id="IPR001584">
    <property type="entry name" value="Integrase_cat-core"/>
</dbReference>
<reference evidence="2 3" key="1">
    <citation type="submission" date="2017-12" db="EMBL/GenBank/DDBJ databases">
        <title>Phylogenetic diversity of female urinary microbiome.</title>
        <authorList>
            <person name="Thomas-White K."/>
            <person name="Wolfe A.J."/>
        </authorList>
    </citation>
    <scope>NUCLEOTIDE SEQUENCE [LARGE SCALE GENOMIC DNA]</scope>
    <source>
        <strain evidence="2 3">UMB0898</strain>
    </source>
</reference>
<sequence>MTYEQLKQKINKYINYYNNQRIKEKLNGMSPVEYRKHTAQLAA</sequence>
<feature type="domain" description="Integrase catalytic" evidence="1">
    <location>
        <begin position="2"/>
        <end position="38"/>
    </location>
</feature>